<protein>
    <submittedName>
        <fullName evidence="2">Uncharacterized protein</fullName>
    </submittedName>
</protein>
<organism evidence="2">
    <name type="scientific">viral metagenome</name>
    <dbReference type="NCBI Taxonomy" id="1070528"/>
    <lineage>
        <taxon>unclassified sequences</taxon>
        <taxon>metagenomes</taxon>
        <taxon>organismal metagenomes</taxon>
    </lineage>
</organism>
<evidence type="ECO:0000313" key="2">
    <source>
        <dbReference type="EMBL" id="QHS80861.1"/>
    </source>
</evidence>
<dbReference type="AlphaFoldDB" id="A0A6C0ANC4"/>
<evidence type="ECO:0000256" key="1">
    <source>
        <dbReference type="SAM" id="MobiDB-lite"/>
    </source>
</evidence>
<proteinExistence type="predicted"/>
<accession>A0A6C0ANC4</accession>
<feature type="compositionally biased region" description="Basic residues" evidence="1">
    <location>
        <begin position="309"/>
        <end position="319"/>
    </location>
</feature>
<name>A0A6C0ANC4_9ZZZZ</name>
<reference evidence="2" key="1">
    <citation type="journal article" date="2020" name="Nature">
        <title>Giant virus diversity and host interactions through global metagenomics.</title>
        <authorList>
            <person name="Schulz F."/>
            <person name="Roux S."/>
            <person name="Paez-Espino D."/>
            <person name="Jungbluth S."/>
            <person name="Walsh D.A."/>
            <person name="Denef V.J."/>
            <person name="McMahon K.D."/>
            <person name="Konstantinidis K.T."/>
            <person name="Eloe-Fadrosh E.A."/>
            <person name="Kyrpides N.C."/>
            <person name="Woyke T."/>
        </authorList>
    </citation>
    <scope>NUCLEOTIDE SEQUENCE</scope>
    <source>
        <strain evidence="2">GVMAG-S-1091796-13</strain>
    </source>
</reference>
<feature type="compositionally biased region" description="Acidic residues" evidence="1">
    <location>
        <begin position="269"/>
        <end position="302"/>
    </location>
</feature>
<sequence length="319" mass="36675">MSIIKAVNLDLNKVSFSDVKTDNHGRKMVYVNYNGGKIMVQTPKMYVPNGIKRWRKKDAVDNKDDSFEMEMSFGGEDKDDKNSVEIREFHTKLEEFDELVKETIVSKSKEWLGKPKVSMETVEDAYYAPSVKIPTDKDGNVLTYPSRVRAKLDRERELDSDNFTGRFLSSKKYKTPVLIFDNNKTQLEMNEANFDSVVPKGSQVVAVLELVYLSITTKISAKWKLVQAKVYKNQQSITGYAMLDDDEEHQDDLDTEEEVVEATKKLDVNETDELVEQQEQEQEEEEELVEQEEELVEHEEEVVVSPPKTKGRAKRGVQA</sequence>
<dbReference type="EMBL" id="MN740723">
    <property type="protein sequence ID" value="QHS80861.1"/>
    <property type="molecule type" value="Genomic_DNA"/>
</dbReference>
<feature type="region of interest" description="Disordered" evidence="1">
    <location>
        <begin position="264"/>
        <end position="319"/>
    </location>
</feature>